<dbReference type="InterPro" id="IPR001841">
    <property type="entry name" value="Znf_RING"/>
</dbReference>
<keyword evidence="1" id="KW-0863">Zinc-finger</keyword>
<dbReference type="InterPro" id="IPR013083">
    <property type="entry name" value="Znf_RING/FYVE/PHD"/>
</dbReference>
<feature type="compositionally biased region" description="Basic and acidic residues" evidence="2">
    <location>
        <begin position="397"/>
        <end position="407"/>
    </location>
</feature>
<organism evidence="5 6">
    <name type="scientific">Tritrichomonas musculus</name>
    <dbReference type="NCBI Taxonomy" id="1915356"/>
    <lineage>
        <taxon>Eukaryota</taxon>
        <taxon>Metamonada</taxon>
        <taxon>Parabasalia</taxon>
        <taxon>Tritrichomonadida</taxon>
        <taxon>Tritrichomonadidae</taxon>
        <taxon>Tritrichomonas</taxon>
    </lineage>
</organism>
<dbReference type="PANTHER" id="PTHR22938:SF0">
    <property type="entry name" value="E3 UBIQUITIN-PROTEIN LIGASE ZNF598"/>
    <property type="match status" value="1"/>
</dbReference>
<evidence type="ECO:0000256" key="1">
    <source>
        <dbReference type="PROSITE-ProRule" id="PRU00042"/>
    </source>
</evidence>
<comment type="caution">
    <text evidence="5">The sequence shown here is derived from an EMBL/GenBank/DDBJ whole genome shotgun (WGS) entry which is preliminary data.</text>
</comment>
<dbReference type="PROSITE" id="PS50089">
    <property type="entry name" value="ZF_RING_2"/>
    <property type="match status" value="1"/>
</dbReference>
<proteinExistence type="predicted"/>
<keyword evidence="1" id="KW-0479">Metal-binding</keyword>
<evidence type="ECO:0000259" key="4">
    <source>
        <dbReference type="PROSITE" id="PS50157"/>
    </source>
</evidence>
<dbReference type="PROSITE" id="PS50157">
    <property type="entry name" value="ZINC_FINGER_C2H2_2"/>
    <property type="match status" value="1"/>
</dbReference>
<dbReference type="Proteomes" id="UP001470230">
    <property type="component" value="Unassembled WGS sequence"/>
</dbReference>
<feature type="region of interest" description="Disordered" evidence="2">
    <location>
        <begin position="356"/>
        <end position="445"/>
    </location>
</feature>
<keyword evidence="6" id="KW-1185">Reference proteome</keyword>
<dbReference type="SUPFAM" id="SSF57850">
    <property type="entry name" value="RING/U-box"/>
    <property type="match status" value="1"/>
</dbReference>
<dbReference type="Gene3D" id="3.30.40.10">
    <property type="entry name" value="Zinc/RING finger domain, C3HC4 (zinc finger)"/>
    <property type="match status" value="1"/>
</dbReference>
<dbReference type="PROSITE" id="PS00028">
    <property type="entry name" value="ZINC_FINGER_C2H2_1"/>
    <property type="match status" value="1"/>
</dbReference>
<dbReference type="InterPro" id="IPR013087">
    <property type="entry name" value="Znf_C2H2_type"/>
</dbReference>
<evidence type="ECO:0000313" key="5">
    <source>
        <dbReference type="EMBL" id="KAK8884891.1"/>
    </source>
</evidence>
<dbReference type="Pfam" id="PF13920">
    <property type="entry name" value="zf-C3HC4_3"/>
    <property type="match status" value="1"/>
</dbReference>
<evidence type="ECO:0000256" key="2">
    <source>
        <dbReference type="SAM" id="MobiDB-lite"/>
    </source>
</evidence>
<reference evidence="5 6" key="1">
    <citation type="submission" date="2024-04" db="EMBL/GenBank/DDBJ databases">
        <title>Tritrichomonas musculus Genome.</title>
        <authorList>
            <person name="Alves-Ferreira E."/>
            <person name="Grigg M."/>
            <person name="Lorenzi H."/>
            <person name="Galac M."/>
        </authorList>
    </citation>
    <scope>NUCLEOTIDE SEQUENCE [LARGE SCALE GENOMIC DNA]</scope>
    <source>
        <strain evidence="5 6">EAF2021</strain>
    </source>
</reference>
<sequence length="445" mass="51127">MSDDSADDVIEDCLICLEPLTRRVLLPCGHSPACLRCFVTYNLCYGKRICPFCQREINDDPIITDSSANSTYGLELFKGYKHDTNFHFYFKDPAVIEELKSYQKFKCPKCGETLKNFKVLTQHLKSHKMTTCKICYNAKRFLPSQTPVFAQNEIKKHLKQHPKCPVCPFTAFDQSQLNEHMRENHFRCEICAEQGKILWFENLELLQVHLHSQHYACEDPLCVEQGFIAFATEFELQMHQINVHGAKIPLTLDFKEEAQQKEPDFRNEHRKRINQAKKKLGQVLKSTLQNETDSQSVFTLIQNLQNQKVSVHKFLKELNKICGESTDGLFCDVVAAIGNPRIRASVVKARQGIRPCRVPNSYSMPHMSQNYPTIDSENQQKTETQHKTCSSNDDSDEEKKGKNEKVQSKKSKRGNDDDDNNNNRPPPAQPPGGKKKQKKIIITSF</sequence>
<dbReference type="SMART" id="SM00355">
    <property type="entry name" value="ZnF_C2H2"/>
    <property type="match status" value="4"/>
</dbReference>
<feature type="domain" description="RING-type" evidence="3">
    <location>
        <begin position="13"/>
        <end position="54"/>
    </location>
</feature>
<feature type="compositionally biased region" description="Polar residues" evidence="2">
    <location>
        <begin position="360"/>
        <end position="377"/>
    </location>
</feature>
<evidence type="ECO:0008006" key="7">
    <source>
        <dbReference type="Google" id="ProtNLM"/>
    </source>
</evidence>
<protein>
    <recommendedName>
        <fullName evidence="7">Zinc finger, C2H2 type family protein</fullName>
    </recommendedName>
</protein>
<dbReference type="InterPro" id="IPR044288">
    <property type="entry name" value="ZNF598/HEL2"/>
</dbReference>
<evidence type="ECO:0000313" key="6">
    <source>
        <dbReference type="Proteomes" id="UP001470230"/>
    </source>
</evidence>
<keyword evidence="1" id="KW-0862">Zinc</keyword>
<dbReference type="PANTHER" id="PTHR22938">
    <property type="entry name" value="ZINC FINGER PROTEIN 598"/>
    <property type="match status" value="1"/>
</dbReference>
<accession>A0ABR2K1A1</accession>
<dbReference type="SMART" id="SM00184">
    <property type="entry name" value="RING"/>
    <property type="match status" value="2"/>
</dbReference>
<dbReference type="EMBL" id="JAPFFF010000008">
    <property type="protein sequence ID" value="KAK8884891.1"/>
    <property type="molecule type" value="Genomic_DNA"/>
</dbReference>
<feature type="domain" description="C2H2-type" evidence="4">
    <location>
        <begin position="105"/>
        <end position="127"/>
    </location>
</feature>
<name>A0ABR2K1A1_9EUKA</name>
<gene>
    <name evidence="5" type="ORF">M9Y10_044012</name>
</gene>
<evidence type="ECO:0000259" key="3">
    <source>
        <dbReference type="PROSITE" id="PS50089"/>
    </source>
</evidence>